<dbReference type="AlphaFoldDB" id="A0A420VYN3"/>
<reference evidence="2 3" key="1">
    <citation type="submission" date="2018-10" db="EMBL/GenBank/DDBJ databases">
        <title>Sphingobacterium sp. M05W1-28.</title>
        <authorList>
            <person name="Cai H."/>
        </authorList>
    </citation>
    <scope>NUCLEOTIDE SEQUENCE [LARGE SCALE GENOMIC DNA]</scope>
    <source>
        <strain evidence="2 3">M05W1-28</strain>
    </source>
</reference>
<keyword evidence="1" id="KW-1277">Toxin-antitoxin system</keyword>
<name>A0A420VYN3_9SPHI</name>
<keyword evidence="3" id="KW-1185">Reference proteome</keyword>
<organism evidence="2 3">
    <name type="scientific">Sphingobacterium puteale</name>
    <dbReference type="NCBI Taxonomy" id="2420510"/>
    <lineage>
        <taxon>Bacteria</taxon>
        <taxon>Pseudomonadati</taxon>
        <taxon>Bacteroidota</taxon>
        <taxon>Sphingobacteriia</taxon>
        <taxon>Sphingobacteriales</taxon>
        <taxon>Sphingobacteriaceae</taxon>
        <taxon>Sphingobacterium</taxon>
    </lineage>
</organism>
<proteinExistence type="predicted"/>
<dbReference type="Proteomes" id="UP000282423">
    <property type="component" value="Unassembled WGS sequence"/>
</dbReference>
<dbReference type="OrthoDB" id="1098070at2"/>
<evidence type="ECO:0000313" key="2">
    <source>
        <dbReference type="EMBL" id="RKO71432.1"/>
    </source>
</evidence>
<comment type="caution">
    <text evidence="2">The sequence shown here is derived from an EMBL/GenBank/DDBJ whole genome shotgun (WGS) entry which is preliminary data.</text>
</comment>
<dbReference type="RefSeq" id="WP_121124427.1">
    <property type="nucleotide sequence ID" value="NZ_CP158959.1"/>
</dbReference>
<dbReference type="InterPro" id="IPR007712">
    <property type="entry name" value="RelE/ParE_toxin"/>
</dbReference>
<sequence length="99" mass="11923">MKSGYNILWTPNALNELEKTIEYLEENFSEKEIRKLAQKIEKIAVLISQNPYIFPKSERQNIYKAVILKFNTMYYRVRNDNVEIISFFSNRQSLTRRKI</sequence>
<dbReference type="InterPro" id="IPR035093">
    <property type="entry name" value="RelE/ParE_toxin_dom_sf"/>
</dbReference>
<dbReference type="Pfam" id="PF05016">
    <property type="entry name" value="ParE_toxin"/>
    <property type="match status" value="1"/>
</dbReference>
<evidence type="ECO:0000256" key="1">
    <source>
        <dbReference type="ARBA" id="ARBA00022649"/>
    </source>
</evidence>
<dbReference type="Gene3D" id="3.30.2310.20">
    <property type="entry name" value="RelE-like"/>
    <property type="match status" value="1"/>
</dbReference>
<dbReference type="EMBL" id="RBWS01000008">
    <property type="protein sequence ID" value="RKO71432.1"/>
    <property type="molecule type" value="Genomic_DNA"/>
</dbReference>
<gene>
    <name evidence="2" type="ORF">D7322_11790</name>
</gene>
<evidence type="ECO:0000313" key="3">
    <source>
        <dbReference type="Proteomes" id="UP000282423"/>
    </source>
</evidence>
<protein>
    <submittedName>
        <fullName evidence="2">Type II toxin-antitoxin system RelE/ParE family toxin</fullName>
    </submittedName>
</protein>
<accession>A0A420VYN3</accession>